<feature type="domain" description="Hemerythrin-like" evidence="1">
    <location>
        <begin position="7"/>
        <end position="126"/>
    </location>
</feature>
<evidence type="ECO:0000313" key="2">
    <source>
        <dbReference type="EMBL" id="WIM05577.1"/>
    </source>
</evidence>
<dbReference type="InterPro" id="IPR012312">
    <property type="entry name" value="Hemerythrin-like"/>
</dbReference>
<dbReference type="PANTHER" id="PTHR39966:SF3">
    <property type="entry name" value="DUF438 DOMAIN-CONTAINING PROTEIN"/>
    <property type="match status" value="1"/>
</dbReference>
<organism evidence="2">
    <name type="scientific">Candidatus Nitricoxidivorans perseverans</name>
    <dbReference type="NCBI Taxonomy" id="2975601"/>
    <lineage>
        <taxon>Bacteria</taxon>
        <taxon>Pseudomonadati</taxon>
        <taxon>Pseudomonadota</taxon>
        <taxon>Betaproteobacteria</taxon>
        <taxon>Nitrosomonadales</taxon>
        <taxon>Sterolibacteriaceae</taxon>
        <taxon>Candidatus Nitricoxidivorans</taxon>
    </lineage>
</organism>
<dbReference type="CDD" id="cd12108">
    <property type="entry name" value="Hr-like"/>
    <property type="match status" value="1"/>
</dbReference>
<accession>A0AA49IV67</accession>
<dbReference type="PANTHER" id="PTHR39966">
    <property type="entry name" value="BLL2471 PROTEIN-RELATED"/>
    <property type="match status" value="1"/>
</dbReference>
<gene>
    <name evidence="2" type="ORF">OHM77_13005</name>
</gene>
<sequence>MHTLTQPLQHHHKHCDDLFATAEADARAGKWDACAQIFNRFREEMESHFATEEQVLFPAFEAATGMTGGPTQMMRMEHSQVRELLGQMAGALAARNGGDFAGAAETLLILMQQHNMKEENILYPMCDRSLDAASINIGERLQERLSERLEGVCPA</sequence>
<dbReference type="GO" id="GO:0005886">
    <property type="term" value="C:plasma membrane"/>
    <property type="evidence" value="ECO:0007669"/>
    <property type="project" value="TreeGrafter"/>
</dbReference>
<dbReference type="Gene3D" id="1.20.120.520">
    <property type="entry name" value="nmb1532 protein domain like"/>
    <property type="match status" value="1"/>
</dbReference>
<protein>
    <submittedName>
        <fullName evidence="2">Hemerythrin domain-containing protein</fullName>
    </submittedName>
</protein>
<evidence type="ECO:0000259" key="1">
    <source>
        <dbReference type="Pfam" id="PF01814"/>
    </source>
</evidence>
<dbReference type="Proteomes" id="UP001234916">
    <property type="component" value="Chromosome"/>
</dbReference>
<proteinExistence type="predicted"/>
<dbReference type="EMBL" id="CP107246">
    <property type="protein sequence ID" value="WIM05577.1"/>
    <property type="molecule type" value="Genomic_DNA"/>
</dbReference>
<name>A0AA49IV67_9PROT</name>
<dbReference type="Pfam" id="PF01814">
    <property type="entry name" value="Hemerythrin"/>
    <property type="match status" value="1"/>
</dbReference>
<dbReference type="KEGG" id="npv:OHM77_13005"/>
<reference evidence="2" key="1">
    <citation type="journal article" date="2023" name="Nat. Microbiol.">
        <title>Enrichment and characterization of a nitric oxide-reducing microbial community in a continuous bioreactor.</title>
        <authorList>
            <person name="Garrido-Amador P."/>
            <person name="Stortenbeker N."/>
            <person name="Wessels H.J.C.T."/>
            <person name="Speth D.R."/>
            <person name="Garcia-Heredia I."/>
            <person name="Kartal B."/>
        </authorList>
    </citation>
    <scope>NUCLEOTIDE SEQUENCE</scope>
    <source>
        <strain evidence="2">MAG1</strain>
    </source>
</reference>
<dbReference type="AlphaFoldDB" id="A0AA49IV67"/>